<keyword evidence="9 10" id="KW-0119">Carbohydrate metabolism</keyword>
<comment type="catalytic activity">
    <reaction evidence="1 10">
        <text>Transfers a segment of a (1-&gt;4)-alpha-D-glucan chain to a primary hydroxy group in a similar glucan chain.</text>
        <dbReference type="EC" id="2.4.1.18"/>
    </reaction>
</comment>
<evidence type="ECO:0000256" key="10">
    <source>
        <dbReference type="HAMAP-Rule" id="MF_00685"/>
    </source>
</evidence>
<feature type="active site" description="Nucleophile" evidence="10">
    <location>
        <position position="404"/>
    </location>
</feature>
<dbReference type="InterPro" id="IPR013780">
    <property type="entry name" value="Glyco_hydro_b"/>
</dbReference>
<comment type="pathway">
    <text evidence="3 10">Glycan biosynthesis; glycogen biosynthesis.</text>
</comment>
<sequence length="743" mass="82368">MQASEGDVTALMEGRHADPFAVLGPHAAPGGLMLRVLRPGAASVEASFTGVTQRLEPRDPAGFFEGFIPGVRLGEAYRLRVTEGATTSEVLDPYAFGPGLGPLDDHLLIEGTHHRLYERLGAHLVTQEGVAGVRFAVWAPHARRVSVVGEFNRWDGRWHPMRRRVDSGLWEIFLPGITEGTAYKYELLGPDGALLPLKADPFGFAAELRPANASVVARIDDFTWTDDAWMEARAKRDPATRPMAIYEVHAPSWKRHPDGRFWNWDELAADLIPYVADLGFTHIELMPVMEHPFDGSWGYQPIGMHAVTARLGHPSGLARFINAAHRAGIGVILDWVPAHFPDDAHGLARFDGTCLYEHPDPRRGWHPDWQTAIYDYGRKEVQAFLASNALFWLERYHADGLRVDAVSSMIHLDYSRGPGEWAPNEDGGNDNRDAVGFLQRTNAMLAEQAPGALIIAEEATNWTGVSAPVAKGGLGFAFKWNMGWMNDTLRYVAKDPLFRRHHHQLMNFGLIYAFKERFILPLSHDEVVHGKGTIGGRMPGDTWQKLAGLRAYFGFMWGHPGKKLLFMGQEFAPWAEWSEARELDWWLLQYAPHQGVQAFIRELNRLHRTLPALHAADAEPGGFCWIDANDADHSLFTWLRFDGKGGPPVAVLCNFTPIPREGVLIGLPQAGIWREVLNSDAAEFGGSGQGNLGQVEALPSPAFGQPASARVFLPPLCTIHLAPEAWEMPKPVRVATTSGKPHV</sequence>
<dbReference type="InterPro" id="IPR006048">
    <property type="entry name" value="A-amylase/branching_C"/>
</dbReference>
<dbReference type="SUPFAM" id="SSF51011">
    <property type="entry name" value="Glycosyl hydrolase domain"/>
    <property type="match status" value="1"/>
</dbReference>
<feature type="active site" description="Proton donor" evidence="10">
    <location>
        <position position="457"/>
    </location>
</feature>
<name>A0ABZ0PDA8_9PROT</name>
<dbReference type="Pfam" id="PF02922">
    <property type="entry name" value="CBM_48"/>
    <property type="match status" value="1"/>
</dbReference>
<keyword evidence="8 10" id="KW-0320">Glycogen biosynthesis</keyword>
<dbReference type="EMBL" id="CP137852">
    <property type="protein sequence ID" value="WPB83363.1"/>
    <property type="molecule type" value="Genomic_DNA"/>
</dbReference>
<dbReference type="PANTHER" id="PTHR43651:SF3">
    <property type="entry name" value="1,4-ALPHA-GLUCAN-BRANCHING ENZYME"/>
    <property type="match status" value="1"/>
</dbReference>
<dbReference type="SUPFAM" id="SSF81296">
    <property type="entry name" value="E set domains"/>
    <property type="match status" value="2"/>
</dbReference>
<dbReference type="Pfam" id="PF00128">
    <property type="entry name" value="Alpha-amylase"/>
    <property type="match status" value="1"/>
</dbReference>
<dbReference type="Gene3D" id="2.60.40.1180">
    <property type="entry name" value="Golgi alpha-mannosidase II"/>
    <property type="match status" value="1"/>
</dbReference>
<dbReference type="InterPro" id="IPR054169">
    <property type="entry name" value="GlgB_N"/>
</dbReference>
<dbReference type="InterPro" id="IPR006047">
    <property type="entry name" value="GH13_cat_dom"/>
</dbReference>
<keyword evidence="6 10" id="KW-0328">Glycosyltransferase</keyword>
<dbReference type="SMART" id="SM00642">
    <property type="entry name" value="Aamy"/>
    <property type="match status" value="1"/>
</dbReference>
<reference evidence="12 13" key="1">
    <citation type="submission" date="2023-11" db="EMBL/GenBank/DDBJ databases">
        <title>Arctic aerobic anoxygenic photoheterotroph Sediminicoccus rosea KRV36 adapts its photosynthesis to long days of polar summer.</title>
        <authorList>
            <person name="Tomasch J."/>
            <person name="Kopejtka K."/>
            <person name="Bily T."/>
            <person name="Gardiner A.T."/>
            <person name="Gardian Z."/>
            <person name="Shivaramu S."/>
            <person name="Koblizek M."/>
            <person name="Engelhardt F."/>
            <person name="Kaftan D."/>
        </authorList>
    </citation>
    <scope>NUCLEOTIDE SEQUENCE [LARGE SCALE GENOMIC DNA]</scope>
    <source>
        <strain evidence="12 13">R-30</strain>
    </source>
</reference>
<comment type="subunit">
    <text evidence="10">Monomer.</text>
</comment>
<dbReference type="InterPro" id="IPR037439">
    <property type="entry name" value="Branching_enzy"/>
</dbReference>
<dbReference type="CDD" id="cd11322">
    <property type="entry name" value="AmyAc_Glg_BE"/>
    <property type="match status" value="1"/>
</dbReference>
<gene>
    <name evidence="10 12" type="primary">glgB</name>
    <name evidence="12" type="ORF">R9Z33_14765</name>
</gene>
<protein>
    <recommendedName>
        <fullName evidence="10">1,4-alpha-glucan branching enzyme GlgB</fullName>
        <ecNumber evidence="10">2.4.1.18</ecNumber>
    </recommendedName>
    <alternativeName>
        <fullName evidence="10">1,4-alpha-D-glucan:1,4-alpha-D-glucan 6-glucosyl-transferase</fullName>
    </alternativeName>
    <alternativeName>
        <fullName evidence="10">Alpha-(1-&gt;4)-glucan branching enzyme</fullName>
    </alternativeName>
    <alternativeName>
        <fullName evidence="10">Glycogen branching enzyme</fullName>
        <shortName evidence="10">BE</shortName>
    </alternativeName>
</protein>
<dbReference type="EC" id="2.4.1.18" evidence="10"/>
<dbReference type="InterPro" id="IPR013783">
    <property type="entry name" value="Ig-like_fold"/>
</dbReference>
<evidence type="ECO:0000256" key="5">
    <source>
        <dbReference type="ARBA" id="ARBA00022600"/>
    </source>
</evidence>
<feature type="domain" description="Glycosyl hydrolase family 13 catalytic" evidence="11">
    <location>
        <begin position="247"/>
        <end position="607"/>
    </location>
</feature>
<keyword evidence="5 10" id="KW-0321">Glycogen metabolism</keyword>
<dbReference type="Proteomes" id="UP001305521">
    <property type="component" value="Chromosome"/>
</dbReference>
<evidence type="ECO:0000256" key="9">
    <source>
        <dbReference type="ARBA" id="ARBA00023277"/>
    </source>
</evidence>
<keyword evidence="13" id="KW-1185">Reference proteome</keyword>
<evidence type="ECO:0000256" key="7">
    <source>
        <dbReference type="ARBA" id="ARBA00022679"/>
    </source>
</evidence>
<evidence type="ECO:0000256" key="6">
    <source>
        <dbReference type="ARBA" id="ARBA00022676"/>
    </source>
</evidence>
<dbReference type="PANTHER" id="PTHR43651">
    <property type="entry name" value="1,4-ALPHA-GLUCAN-BRANCHING ENZYME"/>
    <property type="match status" value="1"/>
</dbReference>
<comment type="similarity">
    <text evidence="4 10">Belongs to the glycosyl hydrolase 13 family. GlgB subfamily.</text>
</comment>
<dbReference type="Pfam" id="PF22019">
    <property type="entry name" value="GlgB_N"/>
    <property type="match status" value="1"/>
</dbReference>
<dbReference type="PIRSF" id="PIRSF000463">
    <property type="entry name" value="GlgB"/>
    <property type="match status" value="1"/>
</dbReference>
<dbReference type="InterPro" id="IPR004193">
    <property type="entry name" value="Glyco_hydro_13_N"/>
</dbReference>
<dbReference type="CDD" id="cd02855">
    <property type="entry name" value="E_set_GBE_prok_N"/>
    <property type="match status" value="1"/>
</dbReference>
<evidence type="ECO:0000256" key="2">
    <source>
        <dbReference type="ARBA" id="ARBA00002953"/>
    </source>
</evidence>
<evidence type="ECO:0000256" key="3">
    <source>
        <dbReference type="ARBA" id="ARBA00004964"/>
    </source>
</evidence>
<dbReference type="InterPro" id="IPR017853">
    <property type="entry name" value="GH"/>
</dbReference>
<dbReference type="InterPro" id="IPR006407">
    <property type="entry name" value="GlgB"/>
</dbReference>
<evidence type="ECO:0000256" key="4">
    <source>
        <dbReference type="ARBA" id="ARBA00009000"/>
    </source>
</evidence>
<dbReference type="GO" id="GO:0003844">
    <property type="term" value="F:1,4-alpha-glucan branching enzyme activity"/>
    <property type="evidence" value="ECO:0007669"/>
    <property type="project" value="UniProtKB-EC"/>
</dbReference>
<dbReference type="NCBIfam" id="NF008967">
    <property type="entry name" value="PRK12313.1"/>
    <property type="match status" value="1"/>
</dbReference>
<dbReference type="RefSeq" id="WP_318647341.1">
    <property type="nucleotide sequence ID" value="NZ_CP137852.1"/>
</dbReference>
<dbReference type="InterPro" id="IPR044143">
    <property type="entry name" value="GlgB_N_E_set_prok"/>
</dbReference>
<evidence type="ECO:0000313" key="12">
    <source>
        <dbReference type="EMBL" id="WPB83363.1"/>
    </source>
</evidence>
<dbReference type="HAMAP" id="MF_00685">
    <property type="entry name" value="GlgB"/>
    <property type="match status" value="1"/>
</dbReference>
<dbReference type="NCBIfam" id="TIGR01515">
    <property type="entry name" value="branching_enzym"/>
    <property type="match status" value="1"/>
</dbReference>
<dbReference type="NCBIfam" id="NF003811">
    <property type="entry name" value="PRK05402.1"/>
    <property type="match status" value="1"/>
</dbReference>
<keyword evidence="7 10" id="KW-0808">Transferase</keyword>
<dbReference type="Gene3D" id="3.20.20.80">
    <property type="entry name" value="Glycosidases"/>
    <property type="match status" value="1"/>
</dbReference>
<evidence type="ECO:0000259" key="11">
    <source>
        <dbReference type="SMART" id="SM00642"/>
    </source>
</evidence>
<evidence type="ECO:0000256" key="1">
    <source>
        <dbReference type="ARBA" id="ARBA00000826"/>
    </source>
</evidence>
<evidence type="ECO:0000313" key="13">
    <source>
        <dbReference type="Proteomes" id="UP001305521"/>
    </source>
</evidence>
<accession>A0ABZ0PDA8</accession>
<dbReference type="InterPro" id="IPR014756">
    <property type="entry name" value="Ig_E-set"/>
</dbReference>
<dbReference type="Gene3D" id="2.60.40.10">
    <property type="entry name" value="Immunoglobulins"/>
    <property type="match status" value="2"/>
</dbReference>
<organism evidence="12 13">
    <name type="scientific">Sediminicoccus rosea</name>
    <dbReference type="NCBI Taxonomy" id="1225128"/>
    <lineage>
        <taxon>Bacteria</taxon>
        <taxon>Pseudomonadati</taxon>
        <taxon>Pseudomonadota</taxon>
        <taxon>Alphaproteobacteria</taxon>
        <taxon>Acetobacterales</taxon>
        <taxon>Roseomonadaceae</taxon>
        <taxon>Sediminicoccus</taxon>
    </lineage>
</organism>
<evidence type="ECO:0000256" key="8">
    <source>
        <dbReference type="ARBA" id="ARBA00023056"/>
    </source>
</evidence>
<dbReference type="Pfam" id="PF02806">
    <property type="entry name" value="Alpha-amylase_C"/>
    <property type="match status" value="1"/>
</dbReference>
<proteinExistence type="inferred from homology"/>
<dbReference type="SUPFAM" id="SSF51445">
    <property type="entry name" value="(Trans)glycosidases"/>
    <property type="match status" value="1"/>
</dbReference>
<comment type="function">
    <text evidence="2 10">Catalyzes the formation of the alpha-1,6-glucosidic linkages in glycogen by scission of a 1,4-alpha-linked oligosaccharide from growing alpha-1,4-glucan chains and the subsequent attachment of the oligosaccharide to the alpha-1,6 position.</text>
</comment>